<feature type="transmembrane region" description="Helical" evidence="7">
    <location>
        <begin position="77"/>
        <end position="98"/>
    </location>
</feature>
<comment type="function">
    <text evidence="1 7">May be involved in both secretory and endocytic intracellular trafficking in the endosomal/prevacuolar compartments.</text>
</comment>
<dbReference type="Proteomes" id="UP001314263">
    <property type="component" value="Unassembled WGS sequence"/>
</dbReference>
<comment type="caution">
    <text evidence="8">The sequence shown here is derived from an EMBL/GenBank/DDBJ whole genome shotgun (WGS) entry which is preliminary data.</text>
</comment>
<comment type="subcellular location">
    <subcellularLocation>
        <location evidence="2 7">Membrane</location>
        <topology evidence="2 7">Multi-pass membrane protein</topology>
    </subcellularLocation>
</comment>
<evidence type="ECO:0000256" key="1">
    <source>
        <dbReference type="ARBA" id="ARBA00002501"/>
    </source>
</evidence>
<evidence type="ECO:0000313" key="9">
    <source>
        <dbReference type="Proteomes" id="UP001314263"/>
    </source>
</evidence>
<evidence type="ECO:0000256" key="4">
    <source>
        <dbReference type="ARBA" id="ARBA00022692"/>
    </source>
</evidence>
<dbReference type="InterPro" id="IPR004895">
    <property type="entry name" value="Prenylated_rab_accept_PRA1"/>
</dbReference>
<dbReference type="GO" id="GO:0016020">
    <property type="term" value="C:membrane"/>
    <property type="evidence" value="ECO:0007669"/>
    <property type="project" value="UniProtKB-SubCell"/>
</dbReference>
<feature type="transmembrane region" description="Helical" evidence="7">
    <location>
        <begin position="140"/>
        <end position="159"/>
    </location>
</feature>
<dbReference type="PANTHER" id="PTHR12859:SF0">
    <property type="entry name" value="PRA1 FAMILY PROTEIN"/>
    <property type="match status" value="1"/>
</dbReference>
<dbReference type="Pfam" id="PF03208">
    <property type="entry name" value="PRA1"/>
    <property type="match status" value="1"/>
</dbReference>
<evidence type="ECO:0000256" key="2">
    <source>
        <dbReference type="ARBA" id="ARBA00004141"/>
    </source>
</evidence>
<keyword evidence="4 7" id="KW-0812">Transmembrane</keyword>
<reference evidence="8 9" key="1">
    <citation type="submission" date="2023-10" db="EMBL/GenBank/DDBJ databases">
        <authorList>
            <person name="Maclean D."/>
            <person name="Macfadyen A."/>
        </authorList>
    </citation>
    <scope>NUCLEOTIDE SEQUENCE [LARGE SCALE GENOMIC DNA]</scope>
</reference>
<sequence length="217" mass="24225">MDWENTTTEDLLGSLQEVDWTLPPRSIREFFTNFTGLPAQNKLLPRVKCNLYYFRTSYLLLVVLVFTAALLRNVGALFAISVCVMGGLCLNDPFAFSLSDRILRLLRKIHAPTALRLRARSGGHSGLGAPGRVREVRIAGVKRTVVVFTLLSIGIFLLWRTHALLHLAVATIIGDGAVLLHAVFRAPNLKARTASARHEFRAAWRGYQTDLSHDYTL</sequence>
<name>A0AAV1HSU8_9CHLO</name>
<evidence type="ECO:0000256" key="5">
    <source>
        <dbReference type="ARBA" id="ARBA00022989"/>
    </source>
</evidence>
<dbReference type="AlphaFoldDB" id="A0AAV1HSU8"/>
<dbReference type="PANTHER" id="PTHR12859">
    <property type="entry name" value="PRA1 PROTEIN"/>
    <property type="match status" value="1"/>
</dbReference>
<dbReference type="EMBL" id="CAUYUE010000002">
    <property type="protein sequence ID" value="CAK0741618.1"/>
    <property type="molecule type" value="Genomic_DNA"/>
</dbReference>
<feature type="transmembrane region" description="Helical" evidence="7">
    <location>
        <begin position="52"/>
        <end position="71"/>
    </location>
</feature>
<keyword evidence="9" id="KW-1185">Reference proteome</keyword>
<protein>
    <recommendedName>
        <fullName evidence="7">PRA1 family protein</fullName>
    </recommendedName>
</protein>
<gene>
    <name evidence="8" type="ORF">CVIRNUC_001338</name>
</gene>
<comment type="similarity">
    <text evidence="3 7">Belongs to the PRA1 family.</text>
</comment>
<evidence type="ECO:0000256" key="6">
    <source>
        <dbReference type="ARBA" id="ARBA00023136"/>
    </source>
</evidence>
<feature type="transmembrane region" description="Helical" evidence="7">
    <location>
        <begin position="165"/>
        <end position="184"/>
    </location>
</feature>
<accession>A0AAV1HSU8</accession>
<keyword evidence="6 7" id="KW-0472">Membrane</keyword>
<evidence type="ECO:0000313" key="8">
    <source>
        <dbReference type="EMBL" id="CAK0741618.1"/>
    </source>
</evidence>
<keyword evidence="5 7" id="KW-1133">Transmembrane helix</keyword>
<dbReference type="GO" id="GO:0016192">
    <property type="term" value="P:vesicle-mediated transport"/>
    <property type="evidence" value="ECO:0007669"/>
    <property type="project" value="UniProtKB-ARBA"/>
</dbReference>
<evidence type="ECO:0000256" key="3">
    <source>
        <dbReference type="ARBA" id="ARBA00006483"/>
    </source>
</evidence>
<evidence type="ECO:0000256" key="7">
    <source>
        <dbReference type="RuleBase" id="RU363107"/>
    </source>
</evidence>
<dbReference type="GO" id="GO:0005783">
    <property type="term" value="C:endoplasmic reticulum"/>
    <property type="evidence" value="ECO:0007669"/>
    <property type="project" value="UniProtKB-ARBA"/>
</dbReference>
<organism evidence="8 9">
    <name type="scientific">Coccomyxa viridis</name>
    <dbReference type="NCBI Taxonomy" id="1274662"/>
    <lineage>
        <taxon>Eukaryota</taxon>
        <taxon>Viridiplantae</taxon>
        <taxon>Chlorophyta</taxon>
        <taxon>core chlorophytes</taxon>
        <taxon>Trebouxiophyceae</taxon>
        <taxon>Trebouxiophyceae incertae sedis</taxon>
        <taxon>Coccomyxaceae</taxon>
        <taxon>Coccomyxa</taxon>
    </lineage>
</organism>
<proteinExistence type="inferred from homology"/>
<keyword evidence="7" id="KW-0813">Transport</keyword>